<dbReference type="OrthoDB" id="7362103at2"/>
<dbReference type="KEGG" id="hhy:Halhy_5186"/>
<gene>
    <name evidence="3" type="ordered locus">Halhy_5186</name>
</gene>
<keyword evidence="4" id="KW-1185">Reference proteome</keyword>
<proteinExistence type="predicted"/>
<dbReference type="HOGENOM" id="CLU_100965_3_0_10"/>
<feature type="domain" description="DUF4174" evidence="2">
    <location>
        <begin position="28"/>
        <end position="138"/>
    </location>
</feature>
<keyword evidence="1" id="KW-0732">Signal</keyword>
<evidence type="ECO:0000313" key="4">
    <source>
        <dbReference type="Proteomes" id="UP000008461"/>
    </source>
</evidence>
<dbReference type="STRING" id="760192.Halhy_5186"/>
<name>F4L4R4_HALH1</name>
<dbReference type="Pfam" id="PF13778">
    <property type="entry name" value="DUF4174"/>
    <property type="match status" value="1"/>
</dbReference>
<evidence type="ECO:0000256" key="1">
    <source>
        <dbReference type="ARBA" id="ARBA00022729"/>
    </source>
</evidence>
<dbReference type="Proteomes" id="UP000008461">
    <property type="component" value="Chromosome"/>
</dbReference>
<dbReference type="InterPro" id="IPR025232">
    <property type="entry name" value="DUF4174"/>
</dbReference>
<evidence type="ECO:0000313" key="3">
    <source>
        <dbReference type="EMBL" id="AEE53012.1"/>
    </source>
</evidence>
<reference evidence="3 4" key="1">
    <citation type="journal article" date="2011" name="Stand. Genomic Sci.">
        <title>Complete genome sequence of Haliscomenobacter hydrossis type strain (O).</title>
        <authorList>
            <consortium name="US DOE Joint Genome Institute (JGI-PGF)"/>
            <person name="Daligault H."/>
            <person name="Lapidus A."/>
            <person name="Zeytun A."/>
            <person name="Nolan M."/>
            <person name="Lucas S."/>
            <person name="Del Rio T.G."/>
            <person name="Tice H."/>
            <person name="Cheng J.F."/>
            <person name="Tapia R."/>
            <person name="Han C."/>
            <person name="Goodwin L."/>
            <person name="Pitluck S."/>
            <person name="Liolios K."/>
            <person name="Pagani I."/>
            <person name="Ivanova N."/>
            <person name="Huntemann M."/>
            <person name="Mavromatis K."/>
            <person name="Mikhailova N."/>
            <person name="Pati A."/>
            <person name="Chen A."/>
            <person name="Palaniappan K."/>
            <person name="Land M."/>
            <person name="Hauser L."/>
            <person name="Brambilla E.M."/>
            <person name="Rohde M."/>
            <person name="Verbarg S."/>
            <person name="Goker M."/>
            <person name="Bristow J."/>
            <person name="Eisen J.A."/>
            <person name="Markowitz V."/>
            <person name="Hugenholtz P."/>
            <person name="Kyrpides N.C."/>
            <person name="Klenk H.P."/>
            <person name="Woyke T."/>
        </authorList>
    </citation>
    <scope>NUCLEOTIDE SEQUENCE [LARGE SCALE GENOMIC DNA]</scope>
    <source>
        <strain evidence="4">ATCC 27775 / DSM 1100 / LMG 10767 / O</strain>
    </source>
</reference>
<dbReference type="eggNOG" id="ENOG5033B8F">
    <property type="taxonomic scope" value="Bacteria"/>
</dbReference>
<protein>
    <recommendedName>
        <fullName evidence="2">DUF4174 domain-containing protein</fullName>
    </recommendedName>
</protein>
<accession>F4L4R4</accession>
<dbReference type="AlphaFoldDB" id="F4L4R4"/>
<sequence length="148" mass="16427">MKILTPLMIGTLVFLLGLPADVLLGQVLAKYQWKNRLLLLFAPNSGDTALNRQLTLMQEYEASLNERDVKILVIFPTGSKDCAAEDCQGLYNDYQIDPHTFSALLIGKDGTEKLRSKTAISPTALFSVIDAMPMRREELTRKSKPKGG</sequence>
<reference key="2">
    <citation type="submission" date="2011-04" db="EMBL/GenBank/DDBJ databases">
        <title>Complete sequence of chromosome of Haliscomenobacter hydrossis DSM 1100.</title>
        <authorList>
            <consortium name="US DOE Joint Genome Institute (JGI-PGF)"/>
            <person name="Lucas S."/>
            <person name="Han J."/>
            <person name="Lapidus A."/>
            <person name="Bruce D."/>
            <person name="Goodwin L."/>
            <person name="Pitluck S."/>
            <person name="Peters L."/>
            <person name="Kyrpides N."/>
            <person name="Mavromatis K."/>
            <person name="Ivanova N."/>
            <person name="Ovchinnikova G."/>
            <person name="Pagani I."/>
            <person name="Daligault H."/>
            <person name="Detter J.C."/>
            <person name="Han C."/>
            <person name="Land M."/>
            <person name="Hauser L."/>
            <person name="Markowitz V."/>
            <person name="Cheng J.-F."/>
            <person name="Hugenholtz P."/>
            <person name="Woyke T."/>
            <person name="Wu D."/>
            <person name="Verbarg S."/>
            <person name="Frueling A."/>
            <person name="Brambilla E."/>
            <person name="Klenk H.-P."/>
            <person name="Eisen J.A."/>
        </authorList>
    </citation>
    <scope>NUCLEOTIDE SEQUENCE</scope>
    <source>
        <strain>DSM 1100</strain>
    </source>
</reference>
<dbReference type="EMBL" id="CP002691">
    <property type="protein sequence ID" value="AEE53012.1"/>
    <property type="molecule type" value="Genomic_DNA"/>
</dbReference>
<evidence type="ECO:0000259" key="2">
    <source>
        <dbReference type="Pfam" id="PF13778"/>
    </source>
</evidence>
<organism evidence="3 4">
    <name type="scientific">Haliscomenobacter hydrossis (strain ATCC 27775 / DSM 1100 / LMG 10767 / O)</name>
    <dbReference type="NCBI Taxonomy" id="760192"/>
    <lineage>
        <taxon>Bacteria</taxon>
        <taxon>Pseudomonadati</taxon>
        <taxon>Bacteroidota</taxon>
        <taxon>Saprospiria</taxon>
        <taxon>Saprospirales</taxon>
        <taxon>Haliscomenobacteraceae</taxon>
        <taxon>Haliscomenobacter</taxon>
    </lineage>
</organism>
<dbReference type="RefSeq" id="WP_013767547.1">
    <property type="nucleotide sequence ID" value="NC_015510.1"/>
</dbReference>